<name>A0A351U649_9BACT</name>
<accession>A0A351U649</accession>
<feature type="region of interest" description="Disordered" evidence="10">
    <location>
        <begin position="132"/>
        <end position="166"/>
    </location>
</feature>
<dbReference type="InterPro" id="IPR006260">
    <property type="entry name" value="TonB/TolA_C"/>
</dbReference>
<evidence type="ECO:0000313" key="12">
    <source>
        <dbReference type="EMBL" id="NLW36107.1"/>
    </source>
</evidence>
<evidence type="ECO:0000256" key="10">
    <source>
        <dbReference type="SAM" id="MobiDB-lite"/>
    </source>
</evidence>
<protein>
    <submittedName>
        <fullName evidence="12">Energy transducer TonB</fullName>
    </submittedName>
</protein>
<gene>
    <name evidence="12" type="ORF">GXY80_11610</name>
</gene>
<sequence length="257" mass="27344">MKEAYIGICASVALHVCAFLLFLGLSGALQKSTETVLVDFTLVKEEEGTVTTVLGPGDEEQGKKAGAGPKKAYKGERRTNREIRDQSGFNSPVTRMEDSNLTVLRPAIRIPTDPLGNVTIQGETGTPVAYTHSDGGSPGMPKDGIPGAAGGSGHRGQGSGSGGTGLLRSGKDFDYIRDTVIRNIRYPEKARRIGAEGKVLLSFIVLENGSTGNVKVIKGSGFSLLDESAKEAVMRTTIQRKVPHRVVVLLPIVYELH</sequence>
<evidence type="ECO:0000256" key="8">
    <source>
        <dbReference type="ARBA" id="ARBA00022989"/>
    </source>
</evidence>
<evidence type="ECO:0000256" key="2">
    <source>
        <dbReference type="ARBA" id="ARBA00006555"/>
    </source>
</evidence>
<dbReference type="GO" id="GO:0005886">
    <property type="term" value="C:plasma membrane"/>
    <property type="evidence" value="ECO:0007669"/>
    <property type="project" value="UniProtKB-SubCell"/>
</dbReference>
<dbReference type="STRING" id="909663.GCA_000512235_03138"/>
<dbReference type="PANTHER" id="PTHR33446">
    <property type="entry name" value="PROTEIN TONB-RELATED"/>
    <property type="match status" value="1"/>
</dbReference>
<evidence type="ECO:0000256" key="4">
    <source>
        <dbReference type="ARBA" id="ARBA00022475"/>
    </source>
</evidence>
<dbReference type="Gene3D" id="3.30.1150.10">
    <property type="match status" value="1"/>
</dbReference>
<proteinExistence type="inferred from homology"/>
<feature type="domain" description="TonB C-terminal" evidence="11">
    <location>
        <begin position="171"/>
        <end position="257"/>
    </location>
</feature>
<dbReference type="GO" id="GO:0015031">
    <property type="term" value="P:protein transport"/>
    <property type="evidence" value="ECO:0007669"/>
    <property type="project" value="UniProtKB-KW"/>
</dbReference>
<dbReference type="Pfam" id="PF03544">
    <property type="entry name" value="TonB_C"/>
    <property type="match status" value="1"/>
</dbReference>
<evidence type="ECO:0000256" key="7">
    <source>
        <dbReference type="ARBA" id="ARBA00022927"/>
    </source>
</evidence>
<comment type="subcellular location">
    <subcellularLocation>
        <location evidence="1">Cell inner membrane</location>
        <topology evidence="1">Single-pass membrane protein</topology>
        <orientation evidence="1">Periplasmic side</orientation>
    </subcellularLocation>
</comment>
<keyword evidence="8" id="KW-1133">Transmembrane helix</keyword>
<feature type="compositionally biased region" description="Gly residues" evidence="10">
    <location>
        <begin position="147"/>
        <end position="165"/>
    </location>
</feature>
<comment type="caution">
    <text evidence="12">The sequence shown here is derived from an EMBL/GenBank/DDBJ whole genome shotgun (WGS) entry which is preliminary data.</text>
</comment>
<evidence type="ECO:0000256" key="1">
    <source>
        <dbReference type="ARBA" id="ARBA00004383"/>
    </source>
</evidence>
<keyword evidence="4" id="KW-1003">Cell membrane</keyword>
<dbReference type="AlphaFoldDB" id="A0A351U649"/>
<dbReference type="PROSITE" id="PS52015">
    <property type="entry name" value="TONB_CTD"/>
    <property type="match status" value="1"/>
</dbReference>
<evidence type="ECO:0000256" key="3">
    <source>
        <dbReference type="ARBA" id="ARBA00022448"/>
    </source>
</evidence>
<keyword evidence="7" id="KW-0653">Protein transport</keyword>
<keyword evidence="5" id="KW-0997">Cell inner membrane</keyword>
<dbReference type="InterPro" id="IPR037682">
    <property type="entry name" value="TonB_C"/>
</dbReference>
<keyword evidence="3" id="KW-0813">Transport</keyword>
<evidence type="ECO:0000256" key="5">
    <source>
        <dbReference type="ARBA" id="ARBA00022519"/>
    </source>
</evidence>
<evidence type="ECO:0000256" key="9">
    <source>
        <dbReference type="ARBA" id="ARBA00023136"/>
    </source>
</evidence>
<evidence type="ECO:0000313" key="13">
    <source>
        <dbReference type="Proteomes" id="UP000777265"/>
    </source>
</evidence>
<dbReference type="Proteomes" id="UP000777265">
    <property type="component" value="Unassembled WGS sequence"/>
</dbReference>
<feature type="region of interest" description="Disordered" evidence="10">
    <location>
        <begin position="52"/>
        <end position="80"/>
    </location>
</feature>
<reference evidence="12" key="2">
    <citation type="submission" date="2020-01" db="EMBL/GenBank/DDBJ databases">
        <authorList>
            <person name="Campanaro S."/>
        </authorList>
    </citation>
    <scope>NUCLEOTIDE SEQUENCE</scope>
    <source>
        <strain evidence="12">AS06rmzACSIP_7</strain>
    </source>
</reference>
<dbReference type="NCBIfam" id="TIGR01352">
    <property type="entry name" value="tonB_Cterm"/>
    <property type="match status" value="1"/>
</dbReference>
<reference evidence="12" key="1">
    <citation type="journal article" date="2020" name="Biotechnol. Biofuels">
        <title>New insights from the biogas microbiome by comprehensive genome-resolved metagenomics of nearly 1600 species originating from multiple anaerobic digesters.</title>
        <authorList>
            <person name="Campanaro S."/>
            <person name="Treu L."/>
            <person name="Rodriguez-R L.M."/>
            <person name="Kovalovszki A."/>
            <person name="Ziels R.M."/>
            <person name="Maus I."/>
            <person name="Zhu X."/>
            <person name="Kougias P.G."/>
            <person name="Basile A."/>
            <person name="Luo G."/>
            <person name="Schluter A."/>
            <person name="Konstantinidis K.T."/>
            <person name="Angelidaki I."/>
        </authorList>
    </citation>
    <scope>NUCLEOTIDE SEQUENCE</scope>
    <source>
        <strain evidence="12">AS06rmzACSIP_7</strain>
    </source>
</reference>
<keyword evidence="9" id="KW-0472">Membrane</keyword>
<keyword evidence="6" id="KW-0812">Transmembrane</keyword>
<evidence type="ECO:0000259" key="11">
    <source>
        <dbReference type="PROSITE" id="PS52015"/>
    </source>
</evidence>
<dbReference type="InterPro" id="IPR051045">
    <property type="entry name" value="TonB-dependent_transducer"/>
</dbReference>
<evidence type="ECO:0000256" key="6">
    <source>
        <dbReference type="ARBA" id="ARBA00022692"/>
    </source>
</evidence>
<comment type="similarity">
    <text evidence="2">Belongs to the TonB family.</text>
</comment>
<dbReference type="SUPFAM" id="SSF74653">
    <property type="entry name" value="TolA/TonB C-terminal domain"/>
    <property type="match status" value="1"/>
</dbReference>
<organism evidence="12 13">
    <name type="scientific">Syntrophorhabdus aromaticivorans</name>
    <dbReference type="NCBI Taxonomy" id="328301"/>
    <lineage>
        <taxon>Bacteria</taxon>
        <taxon>Pseudomonadati</taxon>
        <taxon>Thermodesulfobacteriota</taxon>
        <taxon>Syntrophorhabdia</taxon>
        <taxon>Syntrophorhabdales</taxon>
        <taxon>Syntrophorhabdaceae</taxon>
        <taxon>Syntrophorhabdus</taxon>
    </lineage>
</organism>
<dbReference type="GO" id="GO:0055085">
    <property type="term" value="P:transmembrane transport"/>
    <property type="evidence" value="ECO:0007669"/>
    <property type="project" value="InterPro"/>
</dbReference>
<dbReference type="EMBL" id="JAAYEE010000212">
    <property type="protein sequence ID" value="NLW36107.1"/>
    <property type="molecule type" value="Genomic_DNA"/>
</dbReference>